<gene>
    <name evidence="1" type="ORF">COA96_09100</name>
</gene>
<comment type="caution">
    <text evidence="1">The sequence shown here is derived from an EMBL/GenBank/DDBJ whole genome shotgun (WGS) entry which is preliminary data.</text>
</comment>
<protein>
    <recommendedName>
        <fullName evidence="3">Chloramphenicol acetyltransferase</fullName>
    </recommendedName>
</protein>
<dbReference type="InterPro" id="IPR011004">
    <property type="entry name" value="Trimer_LpxA-like_sf"/>
</dbReference>
<evidence type="ECO:0008006" key="3">
    <source>
        <dbReference type="Google" id="ProtNLM"/>
    </source>
</evidence>
<dbReference type="SUPFAM" id="SSF51161">
    <property type="entry name" value="Trimeric LpxA-like enzymes"/>
    <property type="match status" value="1"/>
</dbReference>
<dbReference type="AlphaFoldDB" id="A0A2A5AZ93"/>
<organism evidence="1 2">
    <name type="scientific">SAR86 cluster bacterium</name>
    <dbReference type="NCBI Taxonomy" id="2030880"/>
    <lineage>
        <taxon>Bacteria</taxon>
        <taxon>Pseudomonadati</taxon>
        <taxon>Pseudomonadota</taxon>
        <taxon>Gammaproteobacteria</taxon>
        <taxon>SAR86 cluster</taxon>
    </lineage>
</organism>
<dbReference type="Proteomes" id="UP000218327">
    <property type="component" value="Unassembled WGS sequence"/>
</dbReference>
<evidence type="ECO:0000313" key="2">
    <source>
        <dbReference type="Proteomes" id="UP000218327"/>
    </source>
</evidence>
<evidence type="ECO:0000313" key="1">
    <source>
        <dbReference type="EMBL" id="PCJ24545.1"/>
    </source>
</evidence>
<sequence>MPGPRAVVGGSVPDYAIVAGNPAKIIRMRFSDEQIATLNCICWWDWGIEKIEAAIEAIEGADIAKLSELCLDT</sequence>
<dbReference type="EMBL" id="NVVJ01000025">
    <property type="protein sequence ID" value="PCJ24545.1"/>
    <property type="molecule type" value="Genomic_DNA"/>
</dbReference>
<proteinExistence type="predicted"/>
<accession>A0A2A5AZ93</accession>
<reference evidence="2" key="1">
    <citation type="submission" date="2017-08" db="EMBL/GenBank/DDBJ databases">
        <title>A dynamic microbial community with high functional redundancy inhabits the cold, oxic subseafloor aquifer.</title>
        <authorList>
            <person name="Tully B.J."/>
            <person name="Wheat C.G."/>
            <person name="Glazer B.T."/>
            <person name="Huber J.A."/>
        </authorList>
    </citation>
    <scope>NUCLEOTIDE SEQUENCE [LARGE SCALE GENOMIC DNA]</scope>
</reference>
<dbReference type="Gene3D" id="2.160.10.10">
    <property type="entry name" value="Hexapeptide repeat proteins"/>
    <property type="match status" value="1"/>
</dbReference>
<name>A0A2A5AZ93_9GAMM</name>